<evidence type="ECO:0000313" key="14">
    <source>
        <dbReference type="EMBL" id="HJG96916.1"/>
    </source>
</evidence>
<feature type="transmembrane region" description="Helical" evidence="13">
    <location>
        <begin position="269"/>
        <end position="287"/>
    </location>
</feature>
<feature type="binding site" evidence="12">
    <location>
        <position position="428"/>
    </location>
    <ligand>
        <name>K(+)</name>
        <dbReference type="ChEBI" id="CHEBI:29103"/>
    </ligand>
</feature>
<comment type="subcellular location">
    <subcellularLocation>
        <location evidence="1">Cell inner membrane</location>
        <topology evidence="1">Multi-pass membrane protein</topology>
    </subcellularLocation>
</comment>
<accession>A0A921N171</accession>
<feature type="transmembrane region" description="Helical" evidence="13">
    <location>
        <begin position="390"/>
        <end position="410"/>
    </location>
</feature>
<feature type="transmembrane region" description="Helical" evidence="13">
    <location>
        <begin position="131"/>
        <end position="151"/>
    </location>
</feature>
<feature type="transmembrane region" description="Helical" evidence="13">
    <location>
        <begin position="328"/>
        <end position="347"/>
    </location>
</feature>
<keyword evidence="5" id="KW-0997">Cell inner membrane</keyword>
<dbReference type="GO" id="GO:0046872">
    <property type="term" value="F:metal ion binding"/>
    <property type="evidence" value="ECO:0007669"/>
    <property type="project" value="UniProtKB-KW"/>
</dbReference>
<evidence type="ECO:0000313" key="15">
    <source>
        <dbReference type="Proteomes" id="UP000776700"/>
    </source>
</evidence>
<feature type="transmembrane region" description="Helical" evidence="13">
    <location>
        <begin position="452"/>
        <end position="476"/>
    </location>
</feature>
<dbReference type="AlphaFoldDB" id="A0A921N171"/>
<evidence type="ECO:0000256" key="2">
    <source>
        <dbReference type="ARBA" id="ARBA00009137"/>
    </source>
</evidence>
<feature type="binding site" evidence="12">
    <location>
        <position position="312"/>
    </location>
    <ligand>
        <name>K(+)</name>
        <dbReference type="ChEBI" id="CHEBI:29103"/>
    </ligand>
</feature>
<evidence type="ECO:0000256" key="7">
    <source>
        <dbReference type="ARBA" id="ARBA00022692"/>
    </source>
</evidence>
<dbReference type="GO" id="GO:0005886">
    <property type="term" value="C:plasma membrane"/>
    <property type="evidence" value="ECO:0007669"/>
    <property type="project" value="UniProtKB-SubCell"/>
</dbReference>
<evidence type="ECO:0000256" key="12">
    <source>
        <dbReference type="PIRSR" id="PIRSR006247-1"/>
    </source>
</evidence>
<proteinExistence type="inferred from homology"/>
<evidence type="ECO:0000256" key="5">
    <source>
        <dbReference type="ARBA" id="ARBA00022519"/>
    </source>
</evidence>
<evidence type="ECO:0000256" key="13">
    <source>
        <dbReference type="SAM" id="Phobius"/>
    </source>
</evidence>
<evidence type="ECO:0000256" key="9">
    <source>
        <dbReference type="ARBA" id="ARBA00022989"/>
    </source>
</evidence>
<dbReference type="PANTHER" id="PTHR32024">
    <property type="entry name" value="TRK SYSTEM POTASSIUM UPTAKE PROTEIN TRKG-RELATED"/>
    <property type="match status" value="1"/>
</dbReference>
<evidence type="ECO:0000256" key="10">
    <source>
        <dbReference type="ARBA" id="ARBA00023065"/>
    </source>
</evidence>
<evidence type="ECO:0000256" key="3">
    <source>
        <dbReference type="ARBA" id="ARBA00022448"/>
    </source>
</evidence>
<evidence type="ECO:0000256" key="8">
    <source>
        <dbReference type="ARBA" id="ARBA00022958"/>
    </source>
</evidence>
<feature type="transmembrane region" description="Helical" evidence="13">
    <location>
        <begin position="180"/>
        <end position="199"/>
    </location>
</feature>
<keyword evidence="7 13" id="KW-0812">Transmembrane</keyword>
<feature type="binding site" evidence="12">
    <location>
        <position position="311"/>
    </location>
    <ligand>
        <name>K(+)</name>
        <dbReference type="ChEBI" id="CHEBI:29103"/>
    </ligand>
</feature>
<keyword evidence="4" id="KW-1003">Cell membrane</keyword>
<dbReference type="EMBL" id="DYUB01000232">
    <property type="protein sequence ID" value="HJG96916.1"/>
    <property type="molecule type" value="Genomic_DNA"/>
</dbReference>
<reference evidence="14" key="2">
    <citation type="submission" date="2021-09" db="EMBL/GenBank/DDBJ databases">
        <authorList>
            <person name="Gilroy R."/>
        </authorList>
    </citation>
    <scope>NUCLEOTIDE SEQUENCE</scope>
    <source>
        <strain evidence="14">1277</strain>
    </source>
</reference>
<dbReference type="GO" id="GO:0015379">
    <property type="term" value="F:potassium:chloride symporter activity"/>
    <property type="evidence" value="ECO:0007669"/>
    <property type="project" value="InterPro"/>
</dbReference>
<evidence type="ECO:0000256" key="11">
    <source>
        <dbReference type="ARBA" id="ARBA00023136"/>
    </source>
</evidence>
<dbReference type="PANTHER" id="PTHR32024:SF2">
    <property type="entry name" value="TRK SYSTEM POTASSIUM UPTAKE PROTEIN TRKG-RELATED"/>
    <property type="match status" value="1"/>
</dbReference>
<feature type="transmembrane region" description="Helical" evidence="13">
    <location>
        <begin position="67"/>
        <end position="89"/>
    </location>
</feature>
<feature type="transmembrane region" description="Helical" evidence="13">
    <location>
        <begin position="12"/>
        <end position="31"/>
    </location>
</feature>
<comment type="similarity">
    <text evidence="2">Belongs to the TrkH potassium transport family.</text>
</comment>
<feature type="binding site" evidence="12">
    <location>
        <position position="218"/>
    </location>
    <ligand>
        <name>K(+)</name>
        <dbReference type="ChEBI" id="CHEBI:29103"/>
    </ligand>
</feature>
<keyword evidence="10" id="KW-0406">Ion transport</keyword>
<keyword evidence="3" id="KW-0813">Transport</keyword>
<dbReference type="Proteomes" id="UP000776700">
    <property type="component" value="Unassembled WGS sequence"/>
</dbReference>
<dbReference type="PIRSF" id="PIRSF006247">
    <property type="entry name" value="TrkH"/>
    <property type="match status" value="1"/>
</dbReference>
<evidence type="ECO:0000256" key="1">
    <source>
        <dbReference type="ARBA" id="ARBA00004429"/>
    </source>
</evidence>
<protein>
    <submittedName>
        <fullName evidence="14">TrkH family potassium uptake protein</fullName>
    </submittedName>
</protein>
<organism evidence="14 15">
    <name type="scientific">Romboutsia timonensis</name>
    <dbReference type="NCBI Taxonomy" id="1776391"/>
    <lineage>
        <taxon>Bacteria</taxon>
        <taxon>Bacillati</taxon>
        <taxon>Bacillota</taxon>
        <taxon>Clostridia</taxon>
        <taxon>Peptostreptococcales</taxon>
        <taxon>Peptostreptococcaceae</taxon>
        <taxon>Romboutsia</taxon>
    </lineage>
</organism>
<evidence type="ECO:0000256" key="6">
    <source>
        <dbReference type="ARBA" id="ARBA00022538"/>
    </source>
</evidence>
<feature type="binding site" evidence="12">
    <location>
        <position position="109"/>
    </location>
    <ligand>
        <name>K(+)</name>
        <dbReference type="ChEBI" id="CHEBI:29103"/>
    </ligand>
</feature>
<reference evidence="14" key="1">
    <citation type="journal article" date="2021" name="PeerJ">
        <title>Extensive microbial diversity within the chicken gut microbiome revealed by metagenomics and culture.</title>
        <authorList>
            <person name="Gilroy R."/>
            <person name="Ravi A."/>
            <person name="Getino M."/>
            <person name="Pursley I."/>
            <person name="Horton D.L."/>
            <person name="Alikhan N.F."/>
            <person name="Baker D."/>
            <person name="Gharbi K."/>
            <person name="Hall N."/>
            <person name="Watson M."/>
            <person name="Adriaenssens E.M."/>
            <person name="Foster-Nyarko E."/>
            <person name="Jarju S."/>
            <person name="Secka A."/>
            <person name="Antonio M."/>
            <person name="Oren A."/>
            <person name="Chaudhuri R.R."/>
            <person name="La Ragione R."/>
            <person name="Hildebrand F."/>
            <person name="Pallen M.J."/>
        </authorList>
    </citation>
    <scope>NUCLEOTIDE SEQUENCE</scope>
    <source>
        <strain evidence="14">1277</strain>
    </source>
</reference>
<dbReference type="Pfam" id="PF02386">
    <property type="entry name" value="TrkH"/>
    <property type="match status" value="1"/>
</dbReference>
<gene>
    <name evidence="14" type="ORF">K8V90_07440</name>
</gene>
<keyword evidence="11 13" id="KW-0472">Membrane</keyword>
<name>A0A921N171_9FIRM</name>
<feature type="transmembrane region" description="Helical" evidence="13">
    <location>
        <begin position="233"/>
        <end position="257"/>
    </location>
</feature>
<keyword evidence="9 13" id="KW-1133">Transmembrane helix</keyword>
<feature type="binding site" evidence="12">
    <location>
        <position position="110"/>
    </location>
    <ligand>
        <name>K(+)</name>
        <dbReference type="ChEBI" id="CHEBI:29103"/>
    </ligand>
</feature>
<keyword evidence="12" id="KW-0479">Metal-binding</keyword>
<dbReference type="InterPro" id="IPR003445">
    <property type="entry name" value="Cat_transpt"/>
</dbReference>
<comment type="caution">
    <text evidence="14">The sequence shown here is derived from an EMBL/GenBank/DDBJ whole genome shotgun (WGS) entry which is preliminary data.</text>
</comment>
<evidence type="ECO:0000256" key="4">
    <source>
        <dbReference type="ARBA" id="ARBA00022475"/>
    </source>
</evidence>
<sequence>MNFGFITYIIGWILNFQGIFLLVPCIVAMIYNEKSGIAFLLSSLISFAIGALFVRKKTKNSSFYAKEGFISVALGWIVLSVSGALPFLISGEIPDIFNALFESISGYTTTGATILSDVESLSKCMLFWRSFTHWVGGMGVLVFVLCILPLADGNNMHLMRAESPGPSVGKLVPKVRSTATILYGIYTALTVIECILLLFGKMSLFDAITTSMATAGTGGFGIKNDSMASYSMYIQNVVAIFMFIFGVNFNIYFLLLVRKPKEVLQSEELRTYLAIVLISTLIIGFNISSSFESIGTSIQQAFFQVSSIITTTGFSTVDFNHWPELSKFILIGLMFIGACAGSTCGGIKISRIIIAWKNLKNEISSFVHPKRVQIIRLEGRKVGNDVVKSVNVYFVLYFLIFIASVFLISIENRSFETNFTSVIATLNNIGPGLDGVGPMENFGEFNPLSKCVFMFGMLAGRLELIPMIILFSPWIWKKSRSHSQKSLKSTA</sequence>
<dbReference type="InterPro" id="IPR004772">
    <property type="entry name" value="TrkH"/>
</dbReference>
<feature type="transmembrane region" description="Helical" evidence="13">
    <location>
        <begin position="37"/>
        <end position="55"/>
    </location>
</feature>
<keyword evidence="6" id="KW-0633">Potassium transport</keyword>
<keyword evidence="8 12" id="KW-0630">Potassium</keyword>